<dbReference type="GO" id="GO:0140096">
    <property type="term" value="F:catalytic activity, acting on a protein"/>
    <property type="evidence" value="ECO:0007669"/>
    <property type="project" value="UniProtKB-ARBA"/>
</dbReference>
<evidence type="ECO:0000313" key="5">
    <source>
        <dbReference type="Proteomes" id="UP000594364"/>
    </source>
</evidence>
<dbReference type="GO" id="GO:0070372">
    <property type="term" value="P:regulation of ERK1 and ERK2 cascade"/>
    <property type="evidence" value="ECO:0007669"/>
    <property type="project" value="TreeGrafter"/>
</dbReference>
<dbReference type="PROSITE" id="PS50056">
    <property type="entry name" value="TYR_PHOSPHATASE_2"/>
    <property type="match status" value="1"/>
</dbReference>
<accession>A0A7U3Q2B9</accession>
<dbReference type="GO" id="GO:0005654">
    <property type="term" value="C:nucleoplasm"/>
    <property type="evidence" value="ECO:0007669"/>
    <property type="project" value="TreeGrafter"/>
</dbReference>
<sequence>MASPSTGSREHWHPLSISSDAVRSAEYSYRAPSPPYIHIPGPKRTTTQAIMELMPSYEHVDPSQLTSNDLQIITQNAKQIANDQWATWAYEDRHFAQAIVDFLFLGPTSIIRDHHFLKREGITMMLVVRDSRLAGTLRSVDQASKELGIAVEYVHVDGHADLIRGFPNMIRLINNHLLSVYHCQSRGRNDEGQILMETCRFRRGKVLVTCESGNHRSAAIVAAYVMSVFGQSMVSTVQFVQLKRFCCSFEEDMKRMLQSWEDILRARSMVAHHSQSESKGQQQSQVCSQDTDAQPVRHQPTRLAASKSKRGFDDMMDLEMGAEKGAFVDTDDDWFLDRYPFVPFADVPKNGEKSHDVCDVP</sequence>
<feature type="domain" description="Tyrosine specific protein phosphatases" evidence="3">
    <location>
        <begin position="164"/>
        <end position="244"/>
    </location>
</feature>
<evidence type="ECO:0000313" key="4">
    <source>
        <dbReference type="EMBL" id="QPH19559.1"/>
    </source>
</evidence>
<dbReference type="Pfam" id="PF00782">
    <property type="entry name" value="DSPc"/>
    <property type="match status" value="1"/>
</dbReference>
<dbReference type="OrthoDB" id="10252009at2759"/>
<dbReference type="SMART" id="SM00195">
    <property type="entry name" value="DSPc"/>
    <property type="match status" value="1"/>
</dbReference>
<dbReference type="InterPro" id="IPR020422">
    <property type="entry name" value="TYR_PHOSPHATASE_DUAL_dom"/>
</dbReference>
<evidence type="ECO:0000256" key="2">
    <source>
        <dbReference type="SAM" id="MobiDB-lite"/>
    </source>
</evidence>
<dbReference type="InterPro" id="IPR029021">
    <property type="entry name" value="Prot-tyrosine_phosphatase-like"/>
</dbReference>
<organism evidence="4 5">
    <name type="scientific">Epichloe festucae (strain Fl1)</name>
    <dbReference type="NCBI Taxonomy" id="877507"/>
    <lineage>
        <taxon>Eukaryota</taxon>
        <taxon>Fungi</taxon>
        <taxon>Dikarya</taxon>
        <taxon>Ascomycota</taxon>
        <taxon>Pezizomycotina</taxon>
        <taxon>Sordariomycetes</taxon>
        <taxon>Hypocreomycetidae</taxon>
        <taxon>Hypocreales</taxon>
        <taxon>Clavicipitaceae</taxon>
        <taxon>Epichloe</taxon>
    </lineage>
</organism>
<dbReference type="GO" id="GO:0005737">
    <property type="term" value="C:cytoplasm"/>
    <property type="evidence" value="ECO:0007669"/>
    <property type="project" value="TreeGrafter"/>
</dbReference>
<dbReference type="GO" id="GO:0062026">
    <property type="term" value="P:negative regulation of SCF-dependent proteasomal ubiquitin-dependent catabolic process"/>
    <property type="evidence" value="ECO:0007669"/>
    <property type="project" value="TreeGrafter"/>
</dbReference>
<dbReference type="AlphaFoldDB" id="A0A7U3Q2B9"/>
<dbReference type="GO" id="GO:1990444">
    <property type="term" value="F:F-box domain binding"/>
    <property type="evidence" value="ECO:0007669"/>
    <property type="project" value="TreeGrafter"/>
</dbReference>
<dbReference type="PANTHER" id="PTHR46588:SF1">
    <property type="entry name" value="SERINE_THREONINE_TYROSINE-INTERACTING PROTEIN"/>
    <property type="match status" value="1"/>
</dbReference>
<comment type="similarity">
    <text evidence="1">Belongs to the protein-tyrosine phosphatase family. Non-receptor class subfamily.</text>
</comment>
<dbReference type="SUPFAM" id="SSF52799">
    <property type="entry name" value="(Phosphotyrosine protein) phosphatases II"/>
    <property type="match status" value="1"/>
</dbReference>
<evidence type="ECO:0000256" key="1">
    <source>
        <dbReference type="ARBA" id="ARBA00009649"/>
    </source>
</evidence>
<dbReference type="EMBL" id="CP031390">
    <property type="protein sequence ID" value="QPH19559.1"/>
    <property type="molecule type" value="Genomic_DNA"/>
</dbReference>
<dbReference type="PANTHER" id="PTHR46588">
    <property type="entry name" value="SERINE/THREONINE/TYROSINE-INTERACTING PROTEIN"/>
    <property type="match status" value="1"/>
</dbReference>
<proteinExistence type="inferred from homology"/>
<keyword evidence="5" id="KW-1185">Reference proteome</keyword>
<protein>
    <recommendedName>
        <fullName evidence="3">Tyrosine specific protein phosphatases domain-containing protein</fullName>
    </recommendedName>
</protein>
<dbReference type="InterPro" id="IPR052449">
    <property type="entry name" value="STYX-Interacting_Phosphatase"/>
</dbReference>
<feature type="region of interest" description="Disordered" evidence="2">
    <location>
        <begin position="271"/>
        <end position="308"/>
    </location>
</feature>
<dbReference type="InterPro" id="IPR000387">
    <property type="entry name" value="Tyr_Pase_dom"/>
</dbReference>
<name>A0A7U3Q2B9_EPIFF</name>
<gene>
    <name evidence="4" type="ORF">C2857_004834</name>
</gene>
<dbReference type="CDD" id="cd14498">
    <property type="entry name" value="DSP"/>
    <property type="match status" value="1"/>
</dbReference>
<dbReference type="Proteomes" id="UP000594364">
    <property type="component" value="Chromosome 6"/>
</dbReference>
<reference evidence="4 5" key="1">
    <citation type="journal article" date="2018" name="PLoS Genet.">
        <title>Repeat elements organise 3D genome structure and mediate transcription in the filamentous fungus Epichloe festucae.</title>
        <authorList>
            <person name="Winter D.J."/>
            <person name="Ganley A.R.D."/>
            <person name="Young C.A."/>
            <person name="Liachko I."/>
            <person name="Schardl C.L."/>
            <person name="Dupont P.Y."/>
            <person name="Berry D."/>
            <person name="Ram A."/>
            <person name="Scott B."/>
            <person name="Cox M.P."/>
        </authorList>
    </citation>
    <scope>NUCLEOTIDE SEQUENCE [LARGE SCALE GENOMIC DNA]</scope>
    <source>
        <strain evidence="4 5">Fl1</strain>
    </source>
</reference>
<dbReference type="Gene3D" id="3.90.190.10">
    <property type="entry name" value="Protein tyrosine phosphatase superfamily"/>
    <property type="match status" value="1"/>
</dbReference>
<evidence type="ECO:0000259" key="3">
    <source>
        <dbReference type="PROSITE" id="PS50056"/>
    </source>
</evidence>
<dbReference type="InterPro" id="IPR000340">
    <property type="entry name" value="Dual-sp_phosphatase_cat-dom"/>
</dbReference>